<dbReference type="AlphaFoldDB" id="A0AA41W1A3"/>
<keyword evidence="4" id="KW-1185">Reference proteome</keyword>
<dbReference type="Pfam" id="PF10551">
    <property type="entry name" value="MULE"/>
    <property type="match status" value="1"/>
</dbReference>
<protein>
    <recommendedName>
        <fullName evidence="2">MULE transposase domain-containing protein</fullName>
    </recommendedName>
</protein>
<evidence type="ECO:0000313" key="4">
    <source>
        <dbReference type="Proteomes" id="UP001177140"/>
    </source>
</evidence>
<dbReference type="InterPro" id="IPR052579">
    <property type="entry name" value="Zinc_finger_SWIM"/>
</dbReference>
<reference evidence="3" key="1">
    <citation type="submission" date="2022-03" db="EMBL/GenBank/DDBJ databases">
        <title>A functionally conserved STORR gene fusion in Papaver species that diverged 16.8 million years ago.</title>
        <authorList>
            <person name="Catania T."/>
        </authorList>
    </citation>
    <scope>NUCLEOTIDE SEQUENCE</scope>
    <source>
        <strain evidence="3">S-191538</strain>
    </source>
</reference>
<dbReference type="PANTHER" id="PTHR31569">
    <property type="entry name" value="SWIM-TYPE DOMAIN-CONTAINING PROTEIN"/>
    <property type="match status" value="1"/>
</dbReference>
<feature type="domain" description="MULE transposase" evidence="2">
    <location>
        <begin position="296"/>
        <end position="384"/>
    </location>
</feature>
<dbReference type="Proteomes" id="UP001177140">
    <property type="component" value="Unassembled WGS sequence"/>
</dbReference>
<organism evidence="3 4">
    <name type="scientific">Papaver nudicaule</name>
    <name type="common">Iceland poppy</name>
    <dbReference type="NCBI Taxonomy" id="74823"/>
    <lineage>
        <taxon>Eukaryota</taxon>
        <taxon>Viridiplantae</taxon>
        <taxon>Streptophyta</taxon>
        <taxon>Embryophyta</taxon>
        <taxon>Tracheophyta</taxon>
        <taxon>Spermatophyta</taxon>
        <taxon>Magnoliopsida</taxon>
        <taxon>Ranunculales</taxon>
        <taxon>Papaveraceae</taxon>
        <taxon>Papaveroideae</taxon>
        <taxon>Papaver</taxon>
    </lineage>
</organism>
<dbReference type="EMBL" id="JAJJMA010337583">
    <property type="protein sequence ID" value="MCL7051350.1"/>
    <property type="molecule type" value="Genomic_DNA"/>
</dbReference>
<gene>
    <name evidence="3" type="ORF">MKW94_022694</name>
</gene>
<feature type="compositionally biased region" description="Basic residues" evidence="1">
    <location>
        <begin position="138"/>
        <end position="148"/>
    </location>
</feature>
<proteinExistence type="predicted"/>
<accession>A0AA41W1A3</accession>
<name>A0AA41W1A3_PAPNU</name>
<dbReference type="PANTHER" id="PTHR31569:SF4">
    <property type="entry name" value="SWIM-TYPE DOMAIN-CONTAINING PROTEIN"/>
    <property type="match status" value="1"/>
</dbReference>
<feature type="region of interest" description="Disordered" evidence="1">
    <location>
        <begin position="124"/>
        <end position="148"/>
    </location>
</feature>
<evidence type="ECO:0000259" key="2">
    <source>
        <dbReference type="Pfam" id="PF10551"/>
    </source>
</evidence>
<evidence type="ECO:0000313" key="3">
    <source>
        <dbReference type="EMBL" id="MCL7051350.1"/>
    </source>
</evidence>
<comment type="caution">
    <text evidence="3">The sequence shown here is derived from an EMBL/GenBank/DDBJ whole genome shotgun (WGS) entry which is preliminary data.</text>
</comment>
<evidence type="ECO:0000256" key="1">
    <source>
        <dbReference type="SAM" id="MobiDB-lite"/>
    </source>
</evidence>
<sequence length="673" mass="77680">MVTFDTEEDEDAIVDMSFLDLIDFSSIEPCNEIQLHDHSNTQLGPSNYFESISDDYPDTSQLYKTDRAFDIKNEARDWCVGTGKKNNCVIVTPDGVCRKRNEWTTGKGSRFKLGCERGGVHRIRGGRKNGNVMEESRGKKRKADTGTKKKGCPFKISVLCGADSKWRITVRNGQHNHDPPESLVGHHTSTLSETEYCKVVRMYNDGVKPATILTAMKQEFPGIVCHIKTIYNAIQKSKIISGDERTSFLEFMHLCAENHYIVRKRTNMGQEVTDLFFAHSQFADLANTFHDFIILTYKTNLYDMPLLNVVSHTSTKAPFTVALCFMQFEREDNFVWALEKLKEIYLYDNVPNVFLTDCDQALINAVKRVFPLSTHLLCIWHINKDMMAYCKPIINPPMKKKKNKGDKEDGKVEEVILKEQKPQAEVDKANEEKRKVDWLKFKDDWTSVCNSPTVEIFDVNYKGFEAKWSVPYGKAFSYCDKQWFKPHKKKFVAAWTNKVKHFDNHATSLVESSHGRVKSYAVSSRGSFPTFFKVVHRMFDNDLTRLLQQFEISKTQSKWRYGKELIFKLLIGNVSHFVMRSLMLEKRYKSMIGSDKDGCICTIKLTMGLTCSHVMQRYCDRREPLLLSAIDPFWRQMSLRMVNRIREEKGFNGLSVWSTSNRGGSRVLSTKRK</sequence>
<dbReference type="InterPro" id="IPR018289">
    <property type="entry name" value="MULE_transposase_dom"/>
</dbReference>